<gene>
    <name evidence="8" type="ORF">OKIOD_LOCUS12275</name>
</gene>
<feature type="compositionally biased region" description="Basic and acidic residues" evidence="5">
    <location>
        <begin position="455"/>
        <end position="464"/>
    </location>
</feature>
<dbReference type="Gene3D" id="1.20.1250.20">
    <property type="entry name" value="MFS general substrate transporter like domains"/>
    <property type="match status" value="2"/>
</dbReference>
<feature type="region of interest" description="Disordered" evidence="5">
    <location>
        <begin position="424"/>
        <end position="464"/>
    </location>
</feature>
<feature type="compositionally biased region" description="Low complexity" evidence="5">
    <location>
        <begin position="438"/>
        <end position="454"/>
    </location>
</feature>
<evidence type="ECO:0000313" key="9">
    <source>
        <dbReference type="Proteomes" id="UP001158576"/>
    </source>
</evidence>
<feature type="transmembrane region" description="Helical" evidence="6">
    <location>
        <begin position="354"/>
        <end position="381"/>
    </location>
</feature>
<evidence type="ECO:0000313" key="8">
    <source>
        <dbReference type="EMBL" id="CAG5107838.1"/>
    </source>
</evidence>
<evidence type="ECO:0000256" key="6">
    <source>
        <dbReference type="SAM" id="Phobius"/>
    </source>
</evidence>
<feature type="transmembrane region" description="Helical" evidence="6">
    <location>
        <begin position="73"/>
        <end position="92"/>
    </location>
</feature>
<evidence type="ECO:0000259" key="7">
    <source>
        <dbReference type="PROSITE" id="PS50850"/>
    </source>
</evidence>
<dbReference type="InterPro" id="IPR036259">
    <property type="entry name" value="MFS_trans_sf"/>
</dbReference>
<dbReference type="InterPro" id="IPR011701">
    <property type="entry name" value="MFS"/>
</dbReference>
<keyword evidence="3 6" id="KW-1133">Transmembrane helix</keyword>
<dbReference type="SUPFAM" id="SSF103473">
    <property type="entry name" value="MFS general substrate transporter"/>
    <property type="match status" value="1"/>
</dbReference>
<feature type="compositionally biased region" description="Basic and acidic residues" evidence="5">
    <location>
        <begin position="424"/>
        <end position="434"/>
    </location>
</feature>
<comment type="subcellular location">
    <subcellularLocation>
        <location evidence="1">Membrane</location>
        <topology evidence="1">Multi-pass membrane protein</topology>
    </subcellularLocation>
</comment>
<evidence type="ECO:0000256" key="1">
    <source>
        <dbReference type="ARBA" id="ARBA00004141"/>
    </source>
</evidence>
<keyword evidence="2 6" id="KW-0812">Transmembrane</keyword>
<feature type="transmembrane region" description="Helical" evidence="6">
    <location>
        <begin position="324"/>
        <end position="342"/>
    </location>
</feature>
<evidence type="ECO:0000256" key="4">
    <source>
        <dbReference type="ARBA" id="ARBA00023136"/>
    </source>
</evidence>
<reference evidence="8 9" key="1">
    <citation type="submission" date="2021-04" db="EMBL/GenBank/DDBJ databases">
        <authorList>
            <person name="Bliznina A."/>
        </authorList>
    </citation>
    <scope>NUCLEOTIDE SEQUENCE [LARGE SCALE GENOMIC DNA]</scope>
</reference>
<evidence type="ECO:0000256" key="2">
    <source>
        <dbReference type="ARBA" id="ARBA00022692"/>
    </source>
</evidence>
<dbReference type="PANTHER" id="PTHR11662:SF399">
    <property type="entry name" value="FI19708P1-RELATED"/>
    <property type="match status" value="1"/>
</dbReference>
<feature type="transmembrane region" description="Helical" evidence="6">
    <location>
        <begin position="257"/>
        <end position="282"/>
    </location>
</feature>
<dbReference type="Pfam" id="PF07690">
    <property type="entry name" value="MFS_1"/>
    <property type="match status" value="1"/>
</dbReference>
<proteinExistence type="predicted"/>
<dbReference type="Proteomes" id="UP001158576">
    <property type="component" value="Chromosome 1"/>
</dbReference>
<evidence type="ECO:0000256" key="5">
    <source>
        <dbReference type="SAM" id="MobiDB-lite"/>
    </source>
</evidence>
<feature type="transmembrane region" description="Helical" evidence="6">
    <location>
        <begin position="294"/>
        <end position="312"/>
    </location>
</feature>
<accession>A0ABN7SUB9</accession>
<dbReference type="PROSITE" id="PS50850">
    <property type="entry name" value="MFS"/>
    <property type="match status" value="1"/>
</dbReference>
<feature type="transmembrane region" description="Helical" evidence="6">
    <location>
        <begin position="163"/>
        <end position="184"/>
    </location>
</feature>
<keyword evidence="9" id="KW-1185">Reference proteome</keyword>
<organism evidence="8 9">
    <name type="scientific">Oikopleura dioica</name>
    <name type="common">Tunicate</name>
    <dbReference type="NCBI Taxonomy" id="34765"/>
    <lineage>
        <taxon>Eukaryota</taxon>
        <taxon>Metazoa</taxon>
        <taxon>Chordata</taxon>
        <taxon>Tunicata</taxon>
        <taxon>Appendicularia</taxon>
        <taxon>Copelata</taxon>
        <taxon>Oikopleuridae</taxon>
        <taxon>Oikopleura</taxon>
    </lineage>
</organism>
<feature type="transmembrane region" description="Helical" evidence="6">
    <location>
        <begin position="47"/>
        <end position="66"/>
    </location>
</feature>
<name>A0ABN7SUB9_OIKDI</name>
<sequence>MAPPSTKEVEFTPRCSEDVIDSTSTNLSSATDSYEFDWSPSQQMNLIGYYYFGYVPCHLFGGSLAFKYGFKRVLMISALGAALLSASFPLFARTNYWLAVANRVVLGVLQTGWFPSIQGAWGHWAPEKERSTLIMIPFAGAGLGSVTTLMGGGLISKYCGWEWLFYIPAALSFTWALFWSYFVYDTPALHPRITKEELMLLPNAEKKSKKQSIPFREMVKSKEVWAFVLAQIGTNYQFFMVATLFPQLMKNLLGLDGSLAGLISGLSILVHIISILLLAVVCDRMARKIGLLKIRIWYIALGFFVMPLTLAFAHEKIIGCSGNAAFWALSFTMILMGFQAVSVKSNPNDLAPTLAGVINGLANVAANTTGFWGPAIAGIFFDRYGHSEISYGYLFLIGIFINYFTGICYITMFSVEEQPWSKTNESKSELKDDLLDTSESYQTSSSSDGDSNVLDSRKETLEST</sequence>
<dbReference type="InterPro" id="IPR020846">
    <property type="entry name" value="MFS_dom"/>
</dbReference>
<feature type="transmembrane region" description="Helical" evidence="6">
    <location>
        <begin position="393"/>
        <end position="415"/>
    </location>
</feature>
<dbReference type="InterPro" id="IPR050382">
    <property type="entry name" value="MFS_Na/Anion_cotransporter"/>
</dbReference>
<evidence type="ECO:0000256" key="3">
    <source>
        <dbReference type="ARBA" id="ARBA00022989"/>
    </source>
</evidence>
<protein>
    <submittedName>
        <fullName evidence="8">Oidioi.mRNA.OKI2018_I69.chr1.g3510.t1.cds</fullName>
    </submittedName>
</protein>
<keyword evidence="4 6" id="KW-0472">Membrane</keyword>
<feature type="transmembrane region" description="Helical" evidence="6">
    <location>
        <begin position="133"/>
        <end position="151"/>
    </location>
</feature>
<dbReference type="PANTHER" id="PTHR11662">
    <property type="entry name" value="SOLUTE CARRIER FAMILY 17"/>
    <property type="match status" value="1"/>
</dbReference>
<feature type="domain" description="Major facilitator superfamily (MFS) profile" evidence="7">
    <location>
        <begin position="1"/>
        <end position="410"/>
    </location>
</feature>
<dbReference type="EMBL" id="OU015566">
    <property type="protein sequence ID" value="CAG5107838.1"/>
    <property type="molecule type" value="Genomic_DNA"/>
</dbReference>